<evidence type="ECO:0000313" key="2">
    <source>
        <dbReference type="Proteomes" id="UP000805193"/>
    </source>
</evidence>
<dbReference type="EMBL" id="JABSTQ010009157">
    <property type="protein sequence ID" value="KAG0432394.1"/>
    <property type="molecule type" value="Genomic_DNA"/>
</dbReference>
<evidence type="ECO:0000313" key="1">
    <source>
        <dbReference type="EMBL" id="KAG0432394.1"/>
    </source>
</evidence>
<organism evidence="1 2">
    <name type="scientific">Ixodes persulcatus</name>
    <name type="common">Taiga tick</name>
    <dbReference type="NCBI Taxonomy" id="34615"/>
    <lineage>
        <taxon>Eukaryota</taxon>
        <taxon>Metazoa</taxon>
        <taxon>Ecdysozoa</taxon>
        <taxon>Arthropoda</taxon>
        <taxon>Chelicerata</taxon>
        <taxon>Arachnida</taxon>
        <taxon>Acari</taxon>
        <taxon>Parasitiformes</taxon>
        <taxon>Ixodida</taxon>
        <taxon>Ixodoidea</taxon>
        <taxon>Ixodidae</taxon>
        <taxon>Ixodinae</taxon>
        <taxon>Ixodes</taxon>
    </lineage>
</organism>
<sequence>MTNRVASQEEEEEEEGGGPSLAIRGTVRVVCPSLFFGARWASFAEHCLEEQLVGREAWPARRTSCPKSPPPSPWLSFPPVTVFVPALCRRREQPPYLAAVSGSADAALLLLLWSCTGRLEDADPAARAAGPNSFPRAACDADGPASEDARSLFLGACCDALLREFGPPDCCTLLCPCLCDWRA</sequence>
<keyword evidence="2" id="KW-1185">Reference proteome</keyword>
<accession>A0AC60QG76</accession>
<proteinExistence type="predicted"/>
<comment type="caution">
    <text evidence="1">The sequence shown here is derived from an EMBL/GenBank/DDBJ whole genome shotgun (WGS) entry which is preliminary data.</text>
</comment>
<protein>
    <submittedName>
        <fullName evidence="1">Uncharacterized protein</fullName>
    </submittedName>
</protein>
<reference evidence="1 2" key="1">
    <citation type="journal article" date="2020" name="Cell">
        <title>Large-Scale Comparative Analyses of Tick Genomes Elucidate Their Genetic Diversity and Vector Capacities.</title>
        <authorList>
            <consortium name="Tick Genome and Microbiome Consortium (TIGMIC)"/>
            <person name="Jia N."/>
            <person name="Wang J."/>
            <person name="Shi W."/>
            <person name="Du L."/>
            <person name="Sun Y."/>
            <person name="Zhan W."/>
            <person name="Jiang J.F."/>
            <person name="Wang Q."/>
            <person name="Zhang B."/>
            <person name="Ji P."/>
            <person name="Bell-Sakyi L."/>
            <person name="Cui X.M."/>
            <person name="Yuan T.T."/>
            <person name="Jiang B.G."/>
            <person name="Yang W.F."/>
            <person name="Lam T.T."/>
            <person name="Chang Q.C."/>
            <person name="Ding S.J."/>
            <person name="Wang X.J."/>
            <person name="Zhu J.G."/>
            <person name="Ruan X.D."/>
            <person name="Zhao L."/>
            <person name="Wei J.T."/>
            <person name="Ye R.Z."/>
            <person name="Que T.C."/>
            <person name="Du C.H."/>
            <person name="Zhou Y.H."/>
            <person name="Cheng J.X."/>
            <person name="Dai P.F."/>
            <person name="Guo W.B."/>
            <person name="Han X.H."/>
            <person name="Huang E.J."/>
            <person name="Li L.F."/>
            <person name="Wei W."/>
            <person name="Gao Y.C."/>
            <person name="Liu J.Z."/>
            <person name="Shao H.Z."/>
            <person name="Wang X."/>
            <person name="Wang C.C."/>
            <person name="Yang T.C."/>
            <person name="Huo Q.B."/>
            <person name="Li W."/>
            <person name="Chen H.Y."/>
            <person name="Chen S.E."/>
            <person name="Zhou L.G."/>
            <person name="Ni X.B."/>
            <person name="Tian J.H."/>
            <person name="Sheng Y."/>
            <person name="Liu T."/>
            <person name="Pan Y.S."/>
            <person name="Xia L.Y."/>
            <person name="Li J."/>
            <person name="Zhao F."/>
            <person name="Cao W.C."/>
        </authorList>
    </citation>
    <scope>NUCLEOTIDE SEQUENCE [LARGE SCALE GENOMIC DNA]</scope>
    <source>
        <strain evidence="1">Iper-2018</strain>
    </source>
</reference>
<name>A0AC60QG76_IXOPE</name>
<gene>
    <name evidence="1" type="ORF">HPB47_020890</name>
</gene>
<dbReference type="Proteomes" id="UP000805193">
    <property type="component" value="Unassembled WGS sequence"/>
</dbReference>